<accession>A0A6C0EAF3</accession>
<sequence>MSCDELEIDFKKYVKDFEEQKDCDLLFVCPDGQIGGHSKILNNELEYLKSLESFYSKSVKQDKIKKITLDSPINVVKNLLNVLYDKVAGIEYNRSLEVNKITDSIPYIELASYLISVKILNDMAKAYSNIIIKHLKDKEYRGITILHVWYKAIKNPGLIEGYLEKLIKSGIDNNLECRNWVLSESKTFRDIKVVNSIVSSNYHLSKLVKDTHGLRMLLQIVNDDFKNVKWMQTLSSSIHFLPIEFWLNVCENQEGSLEYIADLHQYKFNNSINIYYRKKIKAPLPNKIKITPFERNLLTKDNFLNQDDEDAYELDMDDSKIVFELSSSKDYMKNKPLKLDLNSMTVAPTEVKVVDDAESDEDVEMIFDKNVNYSIVNVGNKDYLKIVLKLDNEEKEFMVECACDYGAFDNDNSILKFIREIGHGDKKLQYYGQLDPRSTDTVNYAEGRYNGRRFKNIDKNTVIKFRSLYSYNRTANDFIKVCRINIFNDTIEVLFIAKWLILENNVSYDYENQWAGKFLIKLIIPIDDFQTNFDCSKAHNITKYIDVIGESDWTSSIKYGLNDQIISKNILTRLNSKNKSSKYNIYIPEYEDSIGIYRKAFGSQSKFINYAIEGIDSVLMDTGHIVTLVKSKFIVFRIIGPGVESNISENLVKNHNVVNVISKIKTNYLLGHTGLLLKHIGPYVVLLQTFNNSPVDTGINVYCFNVFEMCVTDPDLNKIQVYTIKTDGYYDIIKTCVKV</sequence>
<protein>
    <submittedName>
        <fullName evidence="1">Uncharacterized protein</fullName>
    </submittedName>
</protein>
<proteinExistence type="predicted"/>
<dbReference type="AlphaFoldDB" id="A0A6C0EAF3"/>
<name>A0A6C0EAF3_9ZZZZ</name>
<organism evidence="1">
    <name type="scientific">viral metagenome</name>
    <dbReference type="NCBI Taxonomy" id="1070528"/>
    <lineage>
        <taxon>unclassified sequences</taxon>
        <taxon>metagenomes</taxon>
        <taxon>organismal metagenomes</taxon>
    </lineage>
</organism>
<dbReference type="EMBL" id="MN739760">
    <property type="protein sequence ID" value="QHT25239.1"/>
    <property type="molecule type" value="Genomic_DNA"/>
</dbReference>
<evidence type="ECO:0000313" key="1">
    <source>
        <dbReference type="EMBL" id="QHT25239.1"/>
    </source>
</evidence>
<reference evidence="1" key="1">
    <citation type="journal article" date="2020" name="Nature">
        <title>Giant virus diversity and host interactions through global metagenomics.</title>
        <authorList>
            <person name="Schulz F."/>
            <person name="Roux S."/>
            <person name="Paez-Espino D."/>
            <person name="Jungbluth S."/>
            <person name="Walsh D.A."/>
            <person name="Denef V.J."/>
            <person name="McMahon K.D."/>
            <person name="Konstantinidis K.T."/>
            <person name="Eloe-Fadrosh E.A."/>
            <person name="Kyrpides N.C."/>
            <person name="Woyke T."/>
        </authorList>
    </citation>
    <scope>NUCLEOTIDE SEQUENCE</scope>
    <source>
        <strain evidence="1">GVMAG-M-3300023179-150</strain>
    </source>
</reference>